<name>A0A919KRB5_9MICO</name>
<evidence type="ECO:0008006" key="4">
    <source>
        <dbReference type="Google" id="ProtNLM"/>
    </source>
</evidence>
<dbReference type="EMBL" id="BNAS01000002">
    <property type="protein sequence ID" value="GHH70330.1"/>
    <property type="molecule type" value="Genomic_DNA"/>
</dbReference>
<evidence type="ECO:0000313" key="2">
    <source>
        <dbReference type="EMBL" id="GHH70330.1"/>
    </source>
</evidence>
<feature type="region of interest" description="Disordered" evidence="1">
    <location>
        <begin position="1"/>
        <end position="33"/>
    </location>
</feature>
<accession>A0A919KRB5</accession>
<dbReference type="Proteomes" id="UP000627369">
    <property type="component" value="Unassembled WGS sequence"/>
</dbReference>
<dbReference type="NCBIfam" id="NF033179">
    <property type="entry name" value="TnsA_like_Actin"/>
    <property type="match status" value="1"/>
</dbReference>
<sequence length="270" mass="30421">MSSARPECSSGTPSVNRNDRHSVGSTTKPRSTVLTLPKTTWRIRTLTGGAHEWDWRSGAPQTRDLAPSRRPAADAMSRHAPVRMMSQTTGAFLLLESGLEYELARQLDREPNVVWLVGQPLLLEFKGGPRHTPDLLAEHADGRVVVWDARPVEKRDEKFERVAELTERACESVGWEYALFDSPDTTEQLNLFWLRNYRHAPGWPHLDLRRHLLRRAATPVSIGDVLGSDQGDGHLTAVMWHLLWTGELVIDISQRITPETLVTTSEATRV</sequence>
<dbReference type="RefSeq" id="WP_189668798.1">
    <property type="nucleotide sequence ID" value="NZ_BNAS01000002.1"/>
</dbReference>
<keyword evidence="3" id="KW-1185">Reference proteome</keyword>
<evidence type="ECO:0000256" key="1">
    <source>
        <dbReference type="SAM" id="MobiDB-lite"/>
    </source>
</evidence>
<gene>
    <name evidence="2" type="ORF">GCM10017772_16760</name>
</gene>
<comment type="caution">
    <text evidence="2">The sequence shown here is derived from an EMBL/GenBank/DDBJ whole genome shotgun (WGS) entry which is preliminary data.</text>
</comment>
<evidence type="ECO:0000313" key="3">
    <source>
        <dbReference type="Proteomes" id="UP000627369"/>
    </source>
</evidence>
<protein>
    <recommendedName>
        <fullName evidence="4">TnsA endonuclease-like protein</fullName>
    </recommendedName>
</protein>
<feature type="compositionally biased region" description="Polar residues" evidence="1">
    <location>
        <begin position="23"/>
        <end position="33"/>
    </location>
</feature>
<organism evidence="2 3">
    <name type="scientific">Promicromonospora soli</name>
    <dbReference type="NCBI Taxonomy" id="2035533"/>
    <lineage>
        <taxon>Bacteria</taxon>
        <taxon>Bacillati</taxon>
        <taxon>Actinomycetota</taxon>
        <taxon>Actinomycetes</taxon>
        <taxon>Micrococcales</taxon>
        <taxon>Promicromonosporaceae</taxon>
        <taxon>Promicromonospora</taxon>
    </lineage>
</organism>
<reference evidence="2" key="1">
    <citation type="journal article" date="2014" name="Int. J. Syst. Evol. Microbiol.">
        <title>Complete genome sequence of Corynebacterium casei LMG S-19264T (=DSM 44701T), isolated from a smear-ripened cheese.</title>
        <authorList>
            <consortium name="US DOE Joint Genome Institute (JGI-PGF)"/>
            <person name="Walter F."/>
            <person name="Albersmeier A."/>
            <person name="Kalinowski J."/>
            <person name="Ruckert C."/>
        </authorList>
    </citation>
    <scope>NUCLEOTIDE SEQUENCE</scope>
    <source>
        <strain evidence="2">CGMCC 4.7398</strain>
    </source>
</reference>
<dbReference type="InterPro" id="IPR048000">
    <property type="entry name" value="TnsA-like"/>
</dbReference>
<reference evidence="2" key="2">
    <citation type="submission" date="2020-09" db="EMBL/GenBank/DDBJ databases">
        <authorList>
            <person name="Sun Q."/>
            <person name="Zhou Y."/>
        </authorList>
    </citation>
    <scope>NUCLEOTIDE SEQUENCE</scope>
    <source>
        <strain evidence="2">CGMCC 4.7398</strain>
    </source>
</reference>
<feature type="compositionally biased region" description="Polar residues" evidence="1">
    <location>
        <begin position="1"/>
        <end position="16"/>
    </location>
</feature>
<feature type="region of interest" description="Disordered" evidence="1">
    <location>
        <begin position="52"/>
        <end position="78"/>
    </location>
</feature>
<dbReference type="AlphaFoldDB" id="A0A919KRB5"/>
<proteinExistence type="predicted"/>